<dbReference type="EMBL" id="MOPA01000006">
    <property type="protein sequence ID" value="KAK1538059.1"/>
    <property type="molecule type" value="Genomic_DNA"/>
</dbReference>
<organism evidence="2 3">
    <name type="scientific">Colletotrichum paranaense</name>
    <dbReference type="NCBI Taxonomy" id="1914294"/>
    <lineage>
        <taxon>Eukaryota</taxon>
        <taxon>Fungi</taxon>
        <taxon>Dikarya</taxon>
        <taxon>Ascomycota</taxon>
        <taxon>Pezizomycotina</taxon>
        <taxon>Sordariomycetes</taxon>
        <taxon>Hypocreomycetidae</taxon>
        <taxon>Glomerellales</taxon>
        <taxon>Glomerellaceae</taxon>
        <taxon>Colletotrichum</taxon>
        <taxon>Colletotrichum acutatum species complex</taxon>
    </lineage>
</organism>
<name>A0ABQ9SJK1_9PEZI</name>
<protein>
    <recommendedName>
        <fullName evidence="4">F-box domain-containing protein</fullName>
    </recommendedName>
</protein>
<comment type="caution">
    <text evidence="2">The sequence shown here is derived from an EMBL/GenBank/DDBJ whole genome shotgun (WGS) entry which is preliminary data.</text>
</comment>
<feature type="compositionally biased region" description="Pro residues" evidence="1">
    <location>
        <begin position="1"/>
        <end position="11"/>
    </location>
</feature>
<evidence type="ECO:0008006" key="4">
    <source>
        <dbReference type="Google" id="ProtNLM"/>
    </source>
</evidence>
<feature type="region of interest" description="Disordered" evidence="1">
    <location>
        <begin position="47"/>
        <end position="68"/>
    </location>
</feature>
<dbReference type="GeneID" id="85376340"/>
<gene>
    <name evidence="2" type="ORF">CPAR01_08172</name>
</gene>
<feature type="region of interest" description="Disordered" evidence="1">
    <location>
        <begin position="1"/>
        <end position="26"/>
    </location>
</feature>
<reference evidence="2 3" key="1">
    <citation type="submission" date="2016-10" db="EMBL/GenBank/DDBJ databases">
        <title>The genome sequence of Colletotrichum fioriniae PJ7.</title>
        <authorList>
            <person name="Baroncelli R."/>
        </authorList>
    </citation>
    <scope>NUCLEOTIDE SEQUENCE [LARGE SCALE GENOMIC DNA]</scope>
    <source>
        <strain evidence="2 3">IMI 384185</strain>
    </source>
</reference>
<evidence type="ECO:0000313" key="3">
    <source>
        <dbReference type="Proteomes" id="UP001241169"/>
    </source>
</evidence>
<accession>A0ABQ9SJK1</accession>
<feature type="compositionally biased region" description="Polar residues" evidence="1">
    <location>
        <begin position="14"/>
        <end position="24"/>
    </location>
</feature>
<proteinExistence type="predicted"/>
<dbReference type="RefSeq" id="XP_060348811.1">
    <property type="nucleotide sequence ID" value="XM_060492441.1"/>
</dbReference>
<dbReference type="Proteomes" id="UP001241169">
    <property type="component" value="Unassembled WGS sequence"/>
</dbReference>
<evidence type="ECO:0000313" key="2">
    <source>
        <dbReference type="EMBL" id="KAK1538059.1"/>
    </source>
</evidence>
<keyword evidence="3" id="KW-1185">Reference proteome</keyword>
<sequence>LPPSSTYPHPPSSNDQRPTVNGPSSIRPFFPPSHPYLMIRCRPSNAGLRHSRKKGCHPESAPTRPLPRPPSLGLLDQYVLNASPSRPVDVAAISYDISDTTTHLVQLSLRHLSNRHLAFFLPKIAVHAVPLPPTLPFDRFPFSVQNKSRNLRSVTPDPCPIDLRRWTEFGISDRLVLFACEFPNFSSALDSIWWTWQTPGRDLLGYHEVRLVPPLRWYTPIYDAAYALIQGNRHLWPAICMPPWIGHVNIYGHHRRLVDPLGLERGSSSRLNLVIPTAPLNALAGKPDSELSLFPGDLRMPSLNSKSQVPTYQLPPEARRFRPLIRFDTESILCTKRLQHRISKRVVFPPPCTDLSLALSYQTILCLRDMSIDHSNAHI</sequence>
<feature type="non-terminal residue" evidence="2">
    <location>
        <position position="1"/>
    </location>
</feature>
<evidence type="ECO:0000256" key="1">
    <source>
        <dbReference type="SAM" id="MobiDB-lite"/>
    </source>
</evidence>